<dbReference type="SUPFAM" id="SSF110857">
    <property type="entry name" value="Gamma-glutamyl cyclotransferase-like"/>
    <property type="match status" value="1"/>
</dbReference>
<dbReference type="EMBL" id="JAVIFY010000006">
    <property type="protein sequence ID" value="MDQ9091899.1"/>
    <property type="molecule type" value="Genomic_DNA"/>
</dbReference>
<dbReference type="PANTHER" id="PTHR12935:SF0">
    <property type="entry name" value="GAMMA-GLUTAMYLCYCLOTRANSFERASE"/>
    <property type="match status" value="1"/>
</dbReference>
<gene>
    <name evidence="2" type="ORF">RC083_09885</name>
</gene>
<evidence type="ECO:0000313" key="2">
    <source>
        <dbReference type="EMBL" id="MDQ9091899.1"/>
    </source>
</evidence>
<organism evidence="2 3">
    <name type="scientific">Pseudoalteromonas haloplanktis</name>
    <name type="common">Alteromonas haloplanktis</name>
    <dbReference type="NCBI Taxonomy" id="228"/>
    <lineage>
        <taxon>Bacteria</taxon>
        <taxon>Pseudomonadati</taxon>
        <taxon>Pseudomonadota</taxon>
        <taxon>Gammaproteobacteria</taxon>
        <taxon>Alteromonadales</taxon>
        <taxon>Pseudoalteromonadaceae</taxon>
        <taxon>Pseudoalteromonas</taxon>
    </lineage>
</organism>
<sequence length="168" mass="18529">MAVYNFSFGSNMSSSRLLARLPNATRIGTATLAGYELTFDMLSCDGSGKGNIRPVDDDNAQVYGVVYQLNDAEKEILDAIEGPRYDCVDIQVTLLDGEKIAAHCYIANTTDANTLPYDWYMQHVYRGALEAGVPNAYSEAIKSRPMCQDSDTLRAAIEFAVHKNKNEN</sequence>
<name>A0ABU1BD72_PSEHA</name>
<proteinExistence type="predicted"/>
<comment type="caution">
    <text evidence="2">The sequence shown here is derived from an EMBL/GenBank/DDBJ whole genome shotgun (WGS) entry which is preliminary data.</text>
</comment>
<protein>
    <submittedName>
        <fullName evidence="2">Gamma-glutamylcyclotransferase family protein</fullName>
    </submittedName>
</protein>
<dbReference type="InterPro" id="IPR017939">
    <property type="entry name" value="G-Glutamylcylcotransferase"/>
</dbReference>
<dbReference type="Proteomes" id="UP001226574">
    <property type="component" value="Unassembled WGS sequence"/>
</dbReference>
<dbReference type="CDD" id="cd06661">
    <property type="entry name" value="GGCT_like"/>
    <property type="match status" value="1"/>
</dbReference>
<dbReference type="InterPro" id="IPR013024">
    <property type="entry name" value="GGCT-like"/>
</dbReference>
<reference evidence="2 3" key="1">
    <citation type="submission" date="2023-08" db="EMBL/GenBank/DDBJ databases">
        <title>Pseudoalteromonas haloplanktis LL1 genome.</title>
        <authorList>
            <person name="Wu S."/>
        </authorList>
    </citation>
    <scope>NUCLEOTIDE SEQUENCE [LARGE SCALE GENOMIC DNA]</scope>
    <source>
        <strain evidence="2 3">LL1</strain>
    </source>
</reference>
<dbReference type="InterPro" id="IPR036568">
    <property type="entry name" value="GGCT-like_sf"/>
</dbReference>
<accession>A0ABU1BD72</accession>
<evidence type="ECO:0000256" key="1">
    <source>
        <dbReference type="ARBA" id="ARBA00023239"/>
    </source>
</evidence>
<dbReference type="Gene3D" id="3.10.490.10">
    <property type="entry name" value="Gamma-glutamyl cyclotransferase-like"/>
    <property type="match status" value="1"/>
</dbReference>
<dbReference type="Pfam" id="PF13772">
    <property type="entry name" value="AIG2_2"/>
    <property type="match status" value="1"/>
</dbReference>
<keyword evidence="1" id="KW-0456">Lyase</keyword>
<dbReference type="PANTHER" id="PTHR12935">
    <property type="entry name" value="GAMMA-GLUTAMYLCYCLOTRANSFERASE"/>
    <property type="match status" value="1"/>
</dbReference>
<dbReference type="RefSeq" id="WP_309038968.1">
    <property type="nucleotide sequence ID" value="NZ_JAVIFY010000006.1"/>
</dbReference>
<evidence type="ECO:0000313" key="3">
    <source>
        <dbReference type="Proteomes" id="UP001226574"/>
    </source>
</evidence>
<keyword evidence="3" id="KW-1185">Reference proteome</keyword>